<organism evidence="1 2">
    <name type="scientific">Trichonephila clavipes</name>
    <name type="common">Golden silk orbweaver</name>
    <name type="synonym">Nephila clavipes</name>
    <dbReference type="NCBI Taxonomy" id="2585209"/>
    <lineage>
        <taxon>Eukaryota</taxon>
        <taxon>Metazoa</taxon>
        <taxon>Ecdysozoa</taxon>
        <taxon>Arthropoda</taxon>
        <taxon>Chelicerata</taxon>
        <taxon>Arachnida</taxon>
        <taxon>Araneae</taxon>
        <taxon>Araneomorphae</taxon>
        <taxon>Entelegynae</taxon>
        <taxon>Araneoidea</taxon>
        <taxon>Nephilidae</taxon>
        <taxon>Trichonephila</taxon>
    </lineage>
</organism>
<gene>
    <name evidence="1" type="ORF">TNCV_1021731</name>
</gene>
<sequence length="101" mass="11364">MWLPSAAIKTDFERLLAEKFHIVCLRSKSWSLETAGRGSLTRCQPTSQLATYPVNKQAEEKVACVGLNKSLVQSLQHVGVHYPAEIYSSRDNLKEGNDFRL</sequence>
<comment type="caution">
    <text evidence="1">The sequence shown here is derived from an EMBL/GenBank/DDBJ whole genome shotgun (WGS) entry which is preliminary data.</text>
</comment>
<reference evidence="1" key="1">
    <citation type="submission" date="2020-08" db="EMBL/GenBank/DDBJ databases">
        <title>Multicomponent nature underlies the extraordinary mechanical properties of spider dragline silk.</title>
        <authorList>
            <person name="Kono N."/>
            <person name="Nakamura H."/>
            <person name="Mori M."/>
            <person name="Yoshida Y."/>
            <person name="Ohtoshi R."/>
            <person name="Malay A.D."/>
            <person name="Moran D.A.P."/>
            <person name="Tomita M."/>
            <person name="Numata K."/>
            <person name="Arakawa K."/>
        </authorList>
    </citation>
    <scope>NUCLEOTIDE SEQUENCE</scope>
</reference>
<keyword evidence="2" id="KW-1185">Reference proteome</keyword>
<accession>A0A8X6VN32</accession>
<protein>
    <submittedName>
        <fullName evidence="1">Uncharacterized protein</fullName>
    </submittedName>
</protein>
<evidence type="ECO:0000313" key="1">
    <source>
        <dbReference type="EMBL" id="GFY14408.1"/>
    </source>
</evidence>
<dbReference type="AlphaFoldDB" id="A0A8X6VN32"/>
<evidence type="ECO:0000313" key="2">
    <source>
        <dbReference type="Proteomes" id="UP000887159"/>
    </source>
</evidence>
<proteinExistence type="predicted"/>
<dbReference type="EMBL" id="BMAU01021328">
    <property type="protein sequence ID" value="GFY14408.1"/>
    <property type="molecule type" value="Genomic_DNA"/>
</dbReference>
<name>A0A8X6VN32_TRICX</name>
<dbReference type="Proteomes" id="UP000887159">
    <property type="component" value="Unassembled WGS sequence"/>
</dbReference>